<evidence type="ECO:0000256" key="2">
    <source>
        <dbReference type="SAM" id="SignalP"/>
    </source>
</evidence>
<keyword evidence="2" id="KW-0732">Signal</keyword>
<name>A0A1I1TZK8_PSEOC</name>
<evidence type="ECO:0000313" key="4">
    <source>
        <dbReference type="Proteomes" id="UP000243950"/>
    </source>
</evidence>
<protein>
    <submittedName>
        <fullName evidence="3">Uncharacterized protein</fullName>
    </submittedName>
</protein>
<proteinExistence type="predicted"/>
<keyword evidence="4" id="KW-1185">Reference proteome</keyword>
<dbReference type="Proteomes" id="UP000243950">
    <property type="component" value="Unassembled WGS sequence"/>
</dbReference>
<dbReference type="RefSeq" id="WP_093502460.1">
    <property type="nucleotide sequence ID" value="NZ_BSSG01000002.1"/>
</dbReference>
<feature type="chain" id="PRO_5017404967" evidence="2">
    <location>
        <begin position="31"/>
        <end position="235"/>
    </location>
</feature>
<feature type="region of interest" description="Disordered" evidence="1">
    <location>
        <begin position="48"/>
        <end position="151"/>
    </location>
</feature>
<gene>
    <name evidence="3" type="ORF">SAMN05216372_102725</name>
</gene>
<dbReference type="EMBL" id="FOMO01000002">
    <property type="protein sequence ID" value="SFD61060.1"/>
    <property type="molecule type" value="Genomic_DNA"/>
</dbReference>
<feature type="compositionally biased region" description="Polar residues" evidence="1">
    <location>
        <begin position="109"/>
        <end position="127"/>
    </location>
</feature>
<feature type="signal peptide" evidence="2">
    <location>
        <begin position="1"/>
        <end position="30"/>
    </location>
</feature>
<evidence type="ECO:0000256" key="1">
    <source>
        <dbReference type="SAM" id="MobiDB-lite"/>
    </source>
</evidence>
<reference evidence="4" key="1">
    <citation type="submission" date="2016-10" db="EMBL/GenBank/DDBJ databases">
        <authorList>
            <person name="Varghese N."/>
            <person name="Submissions S."/>
        </authorList>
    </citation>
    <scope>NUCLEOTIDE SEQUENCE [LARGE SCALE GENOMIC DNA]</scope>
    <source>
        <strain evidence="4">JCM 2783</strain>
    </source>
</reference>
<feature type="compositionally biased region" description="Polar residues" evidence="1">
    <location>
        <begin position="77"/>
        <end position="89"/>
    </location>
</feature>
<organism evidence="3 4">
    <name type="scientific">Pseudomonas straminea</name>
    <dbReference type="NCBI Taxonomy" id="47882"/>
    <lineage>
        <taxon>Bacteria</taxon>
        <taxon>Pseudomonadati</taxon>
        <taxon>Pseudomonadota</taxon>
        <taxon>Gammaproteobacteria</taxon>
        <taxon>Pseudomonadales</taxon>
        <taxon>Pseudomonadaceae</taxon>
        <taxon>Phytopseudomonas</taxon>
    </lineage>
</organism>
<evidence type="ECO:0000313" key="3">
    <source>
        <dbReference type="EMBL" id="SFD61060.1"/>
    </source>
</evidence>
<dbReference type="AlphaFoldDB" id="A0A1I1TZK8"/>
<sequence length="235" mass="24967">MPIAARQAISCTSLLSLALPAALFASLAQANIPEDSVTSLEERIAPASRVARQSVRPAANDSREGSLHLQARPDAGQKNTEQASATTAESDPAVIEDHTEQPAAVGYPNTASEPSSRPAFSSPQANKLSPARLLRPTPGEAGPGAAHDDSRAVSNLSPIIDLAEPPTGWRQARYDFKALGVPSLRYTHHGIPRARTAVTDVAGEWRRERNVELKYVTLSDLVWPASSRLQAGLAS</sequence>
<accession>A0A1I1TZK8</accession>